<evidence type="ECO:0000313" key="2">
    <source>
        <dbReference type="EMBL" id="KAL3402742.1"/>
    </source>
</evidence>
<protein>
    <submittedName>
        <fullName evidence="2">Uncharacterized protein</fullName>
    </submittedName>
</protein>
<feature type="compositionally biased region" description="Low complexity" evidence="1">
    <location>
        <begin position="24"/>
        <end position="42"/>
    </location>
</feature>
<dbReference type="EMBL" id="JBJJXI010000033">
    <property type="protein sequence ID" value="KAL3402742.1"/>
    <property type="molecule type" value="Genomic_DNA"/>
</dbReference>
<proteinExistence type="predicted"/>
<gene>
    <name evidence="2" type="ORF">TKK_004344</name>
</gene>
<comment type="caution">
    <text evidence="2">The sequence shown here is derived from an EMBL/GenBank/DDBJ whole genome shotgun (WGS) entry which is preliminary data.</text>
</comment>
<dbReference type="AlphaFoldDB" id="A0ABD2XBH8"/>
<sequence>MMEKTYAKMRSKLASIYWPDSVDSSIGSSGSAGSSSGNANGSRNYVDPWDLENYAYIRRHSVALPPPPPEEEIIQQQPIYQTTRRRRAGSRYTGPSDTDLYDSNYQYAAAREPGYHAPGSVEEIYFGSSDLSATLRRAAAAATMRKNSSSGRLYDYSRRPPLAESTQQQQQPIYETRQELLQLDDDVDYEDEFACPVGVRSSYYDTPLPLYAKLSDIEQAEALEEIRRREMAMTSRHRGKGTVTRSRNYPGR</sequence>
<accession>A0ABD2XBH8</accession>
<feature type="region of interest" description="Disordered" evidence="1">
    <location>
        <begin position="147"/>
        <end position="174"/>
    </location>
</feature>
<feature type="region of interest" description="Disordered" evidence="1">
    <location>
        <begin position="23"/>
        <end position="44"/>
    </location>
</feature>
<name>A0ABD2XBH8_9HYME</name>
<reference evidence="2 3" key="1">
    <citation type="journal article" date="2024" name="bioRxiv">
        <title>A reference genome for Trichogramma kaykai: A tiny desert-dwelling parasitoid wasp with competing sex-ratio distorters.</title>
        <authorList>
            <person name="Culotta J."/>
            <person name="Lindsey A.R."/>
        </authorList>
    </citation>
    <scope>NUCLEOTIDE SEQUENCE [LARGE SCALE GENOMIC DNA]</scope>
    <source>
        <strain evidence="2 3">KSX58</strain>
    </source>
</reference>
<evidence type="ECO:0000313" key="3">
    <source>
        <dbReference type="Proteomes" id="UP001627154"/>
    </source>
</evidence>
<feature type="compositionally biased region" description="Polar residues" evidence="1">
    <location>
        <begin position="164"/>
        <end position="173"/>
    </location>
</feature>
<feature type="region of interest" description="Disordered" evidence="1">
    <location>
        <begin position="66"/>
        <end position="101"/>
    </location>
</feature>
<keyword evidence="3" id="KW-1185">Reference proteome</keyword>
<evidence type="ECO:0000256" key="1">
    <source>
        <dbReference type="SAM" id="MobiDB-lite"/>
    </source>
</evidence>
<dbReference type="Proteomes" id="UP001627154">
    <property type="component" value="Unassembled WGS sequence"/>
</dbReference>
<organism evidence="2 3">
    <name type="scientific">Trichogramma kaykai</name>
    <dbReference type="NCBI Taxonomy" id="54128"/>
    <lineage>
        <taxon>Eukaryota</taxon>
        <taxon>Metazoa</taxon>
        <taxon>Ecdysozoa</taxon>
        <taxon>Arthropoda</taxon>
        <taxon>Hexapoda</taxon>
        <taxon>Insecta</taxon>
        <taxon>Pterygota</taxon>
        <taxon>Neoptera</taxon>
        <taxon>Endopterygota</taxon>
        <taxon>Hymenoptera</taxon>
        <taxon>Apocrita</taxon>
        <taxon>Proctotrupomorpha</taxon>
        <taxon>Chalcidoidea</taxon>
        <taxon>Trichogrammatidae</taxon>
        <taxon>Trichogramma</taxon>
    </lineage>
</organism>
<feature type="region of interest" description="Disordered" evidence="1">
    <location>
        <begin position="230"/>
        <end position="252"/>
    </location>
</feature>
<feature type="compositionally biased region" description="Polar residues" evidence="1">
    <location>
        <begin position="243"/>
        <end position="252"/>
    </location>
</feature>